<protein>
    <submittedName>
        <fullName evidence="7">ABC transporter ATP-binding protein</fullName>
    </submittedName>
</protein>
<sequence>MTGTLEAAPPPALQVSGLHVRYRGADRDAVRGVDLTVRPGETVALVGESGSGKTTLAHAVIRLLPAGAQITAGAVSVADDPVLTLSERRMRHIRGGRIGLVPQDPTVSLNPVHQIGRQLVEAVRAHRAVDAATARGIALELLAQVGFDHPEVRARQYPHQLSGGMRQRVLIGIAFAGRPDLLLADEPTSGLDVTVQKAVLDQIDTLVHERGTAVLLVTHDLGVAAERAQRIVVMYDGQVVEQGDAAELLSDPQHPYTRRLLAAAPSLRPARLSPSTTRPRPDTPAPAPAAPPFLLVDRVSRSFPATLPDGRRSILHAVRDVSFTVPAGSTFALVGESGSGKTTTARIVAMHERASSGLVRVGDTPITGLTGGGKRPVRRVVQMIHQNPFSSLDPRWTVQRIVAEPLRAWRIGTRAERTRQVVELLDRVGLPASVIDRRPVELSGGQRQRVAIARALSIRPPLLVLDEPVSALDVSVQAQVLQLLVDLQAELGTTYLFISHDLAVVRQISDAVGVMRAGRLVEAGPTAAVLREPQHAYTRALIDAIPRPTTGAPA</sequence>
<dbReference type="InterPro" id="IPR050319">
    <property type="entry name" value="ABC_transp_ATP-bind"/>
</dbReference>
<dbReference type="PROSITE" id="PS00211">
    <property type="entry name" value="ABC_TRANSPORTER_1"/>
    <property type="match status" value="2"/>
</dbReference>
<dbReference type="RefSeq" id="WP_205259674.1">
    <property type="nucleotide sequence ID" value="NZ_JAERWK010000007.1"/>
</dbReference>
<evidence type="ECO:0000256" key="1">
    <source>
        <dbReference type="ARBA" id="ARBA00005417"/>
    </source>
</evidence>
<evidence type="ECO:0000256" key="4">
    <source>
        <dbReference type="ARBA" id="ARBA00022840"/>
    </source>
</evidence>
<reference evidence="7" key="1">
    <citation type="submission" date="2021-01" db="EMBL/GenBank/DDBJ databases">
        <title>YIM 132084 draft genome.</title>
        <authorList>
            <person name="An D."/>
        </authorList>
    </citation>
    <scope>NUCLEOTIDE SEQUENCE</scope>
    <source>
        <strain evidence="7">YIM 132084</strain>
    </source>
</reference>
<dbReference type="InterPro" id="IPR003439">
    <property type="entry name" value="ABC_transporter-like_ATP-bd"/>
</dbReference>
<feature type="domain" description="ABC transporter" evidence="6">
    <location>
        <begin position="294"/>
        <end position="542"/>
    </location>
</feature>
<dbReference type="PROSITE" id="PS50893">
    <property type="entry name" value="ABC_TRANSPORTER_2"/>
    <property type="match status" value="2"/>
</dbReference>
<dbReference type="Gene3D" id="3.40.50.300">
    <property type="entry name" value="P-loop containing nucleotide triphosphate hydrolases"/>
    <property type="match status" value="2"/>
</dbReference>
<dbReference type="GO" id="GO:0015833">
    <property type="term" value="P:peptide transport"/>
    <property type="evidence" value="ECO:0007669"/>
    <property type="project" value="InterPro"/>
</dbReference>
<dbReference type="NCBIfam" id="NF007739">
    <property type="entry name" value="PRK10419.1"/>
    <property type="match status" value="2"/>
</dbReference>
<keyword evidence="3" id="KW-0547">Nucleotide-binding</keyword>
<dbReference type="InterPro" id="IPR003593">
    <property type="entry name" value="AAA+_ATPase"/>
</dbReference>
<dbReference type="GO" id="GO:0005524">
    <property type="term" value="F:ATP binding"/>
    <property type="evidence" value="ECO:0007669"/>
    <property type="project" value="UniProtKB-KW"/>
</dbReference>
<keyword evidence="2" id="KW-0813">Transport</keyword>
<comment type="caution">
    <text evidence="7">The sequence shown here is derived from an EMBL/GenBank/DDBJ whole genome shotgun (WGS) entry which is preliminary data.</text>
</comment>
<dbReference type="GO" id="GO:0055085">
    <property type="term" value="P:transmembrane transport"/>
    <property type="evidence" value="ECO:0007669"/>
    <property type="project" value="UniProtKB-ARBA"/>
</dbReference>
<evidence type="ECO:0000256" key="5">
    <source>
        <dbReference type="SAM" id="MobiDB-lite"/>
    </source>
</evidence>
<feature type="compositionally biased region" description="Low complexity" evidence="5">
    <location>
        <begin position="267"/>
        <end position="278"/>
    </location>
</feature>
<proteinExistence type="inferred from homology"/>
<name>A0A939C137_9ACTN</name>
<feature type="domain" description="ABC transporter" evidence="6">
    <location>
        <begin position="13"/>
        <end position="261"/>
    </location>
</feature>
<dbReference type="SMART" id="SM00382">
    <property type="entry name" value="AAA"/>
    <property type="match status" value="2"/>
</dbReference>
<gene>
    <name evidence="7" type="ORF">JL106_05410</name>
</gene>
<dbReference type="EMBL" id="JAERWK010000007">
    <property type="protein sequence ID" value="MBM9466719.1"/>
    <property type="molecule type" value="Genomic_DNA"/>
</dbReference>
<dbReference type="InterPro" id="IPR013563">
    <property type="entry name" value="Oligopep_ABC_C"/>
</dbReference>
<dbReference type="SUPFAM" id="SSF52540">
    <property type="entry name" value="P-loop containing nucleoside triphosphate hydrolases"/>
    <property type="match status" value="2"/>
</dbReference>
<keyword evidence="8" id="KW-1185">Reference proteome</keyword>
<evidence type="ECO:0000313" key="8">
    <source>
        <dbReference type="Proteomes" id="UP000663792"/>
    </source>
</evidence>
<evidence type="ECO:0000256" key="3">
    <source>
        <dbReference type="ARBA" id="ARBA00022741"/>
    </source>
</evidence>
<evidence type="ECO:0000313" key="7">
    <source>
        <dbReference type="EMBL" id="MBM9466719.1"/>
    </source>
</evidence>
<dbReference type="AlphaFoldDB" id="A0A939C137"/>
<evidence type="ECO:0000259" key="6">
    <source>
        <dbReference type="PROSITE" id="PS50893"/>
    </source>
</evidence>
<dbReference type="PANTHER" id="PTHR43776">
    <property type="entry name" value="TRANSPORT ATP-BINDING PROTEIN"/>
    <property type="match status" value="1"/>
</dbReference>
<dbReference type="NCBIfam" id="NF008453">
    <property type="entry name" value="PRK11308.1"/>
    <property type="match status" value="2"/>
</dbReference>
<dbReference type="Pfam" id="PF08352">
    <property type="entry name" value="oligo_HPY"/>
    <property type="match status" value="2"/>
</dbReference>
<dbReference type="Pfam" id="PF00005">
    <property type="entry name" value="ABC_tran"/>
    <property type="match status" value="2"/>
</dbReference>
<dbReference type="GO" id="GO:0016887">
    <property type="term" value="F:ATP hydrolysis activity"/>
    <property type="evidence" value="ECO:0007669"/>
    <property type="project" value="InterPro"/>
</dbReference>
<feature type="compositionally biased region" description="Pro residues" evidence="5">
    <location>
        <begin position="282"/>
        <end position="291"/>
    </location>
</feature>
<dbReference type="Proteomes" id="UP000663792">
    <property type="component" value="Unassembled WGS sequence"/>
</dbReference>
<dbReference type="CDD" id="cd03257">
    <property type="entry name" value="ABC_NikE_OppD_transporters"/>
    <property type="match status" value="2"/>
</dbReference>
<dbReference type="InterPro" id="IPR017871">
    <property type="entry name" value="ABC_transporter-like_CS"/>
</dbReference>
<evidence type="ECO:0000256" key="2">
    <source>
        <dbReference type="ARBA" id="ARBA00022448"/>
    </source>
</evidence>
<comment type="similarity">
    <text evidence="1">Belongs to the ABC transporter superfamily.</text>
</comment>
<dbReference type="PANTHER" id="PTHR43776:SF7">
    <property type="entry name" value="D,D-DIPEPTIDE TRANSPORT ATP-BINDING PROTEIN DDPF-RELATED"/>
    <property type="match status" value="1"/>
</dbReference>
<dbReference type="InterPro" id="IPR027417">
    <property type="entry name" value="P-loop_NTPase"/>
</dbReference>
<accession>A0A939C137</accession>
<keyword evidence="4 7" id="KW-0067">ATP-binding</keyword>
<organism evidence="7 8">
    <name type="scientific">Nakamurella leprariae</name>
    <dbReference type="NCBI Taxonomy" id="2803911"/>
    <lineage>
        <taxon>Bacteria</taxon>
        <taxon>Bacillati</taxon>
        <taxon>Actinomycetota</taxon>
        <taxon>Actinomycetes</taxon>
        <taxon>Nakamurellales</taxon>
        <taxon>Nakamurellaceae</taxon>
        <taxon>Nakamurella</taxon>
    </lineage>
</organism>
<feature type="region of interest" description="Disordered" evidence="5">
    <location>
        <begin position="267"/>
        <end position="291"/>
    </location>
</feature>